<name>A0A5C8ILE0_9BACT</name>
<protein>
    <submittedName>
        <fullName evidence="1">Uncharacterized protein</fullName>
    </submittedName>
</protein>
<proteinExistence type="predicted"/>
<keyword evidence="2" id="KW-1185">Reference proteome</keyword>
<dbReference type="EMBL" id="VRTY01000158">
    <property type="protein sequence ID" value="TXK22050.1"/>
    <property type="molecule type" value="Genomic_DNA"/>
</dbReference>
<dbReference type="RefSeq" id="WP_147924142.1">
    <property type="nucleotide sequence ID" value="NZ_VRTY01000158.1"/>
</dbReference>
<accession>A0A5C8ILE0</accession>
<evidence type="ECO:0000313" key="2">
    <source>
        <dbReference type="Proteomes" id="UP000321926"/>
    </source>
</evidence>
<sequence>MKALLYLNLLPTAITTYGQPVLVWAKKNFPEVATLDLDANSDDMLQHYALRLLQEAEQVAVCIRSEADATDFRKLMPLVEELLQPNAGRLLLLSGNNARLLRMLQARPQLTYKVVEADAQLQEALQGYLGAG</sequence>
<dbReference type="AlphaFoldDB" id="A0A5C8ILE0"/>
<reference evidence="1 2" key="1">
    <citation type="submission" date="2019-08" db="EMBL/GenBank/DDBJ databases">
        <authorList>
            <person name="Shi S."/>
        </authorList>
    </citation>
    <scope>NUCLEOTIDE SEQUENCE [LARGE SCALE GENOMIC DNA]</scope>
    <source>
        <strain evidence="1 2">GY10130</strain>
    </source>
</reference>
<gene>
    <name evidence="1" type="ORF">FVR03_23100</name>
</gene>
<dbReference type="Proteomes" id="UP000321926">
    <property type="component" value="Unassembled WGS sequence"/>
</dbReference>
<evidence type="ECO:0000313" key="1">
    <source>
        <dbReference type="EMBL" id="TXK22050.1"/>
    </source>
</evidence>
<organism evidence="1 2">
    <name type="scientific">Pontibacter qinzhouensis</name>
    <dbReference type="NCBI Taxonomy" id="2603253"/>
    <lineage>
        <taxon>Bacteria</taxon>
        <taxon>Pseudomonadati</taxon>
        <taxon>Bacteroidota</taxon>
        <taxon>Cytophagia</taxon>
        <taxon>Cytophagales</taxon>
        <taxon>Hymenobacteraceae</taxon>
        <taxon>Pontibacter</taxon>
    </lineage>
</organism>
<comment type="caution">
    <text evidence="1">The sequence shown here is derived from an EMBL/GenBank/DDBJ whole genome shotgun (WGS) entry which is preliminary data.</text>
</comment>
<dbReference type="OrthoDB" id="894055at2"/>